<evidence type="ECO:0000259" key="11">
    <source>
        <dbReference type="PROSITE" id="PS51695"/>
    </source>
</evidence>
<evidence type="ECO:0000256" key="4">
    <source>
        <dbReference type="ARBA" id="ARBA00022801"/>
    </source>
</evidence>
<dbReference type="Gene3D" id="3.40.50.200">
    <property type="entry name" value="Peptidase S8/S53 domain"/>
    <property type="match status" value="1"/>
</dbReference>
<dbReference type="SUPFAM" id="SSF52743">
    <property type="entry name" value="Subtilisin-like"/>
    <property type="match status" value="1"/>
</dbReference>
<feature type="binding site" evidence="8">
    <location>
        <position position="702"/>
    </location>
    <ligand>
        <name>Ca(2+)</name>
        <dbReference type="ChEBI" id="CHEBI:29108"/>
    </ligand>
</feature>
<name>A0AAV9JYK5_9PEZI</name>
<keyword evidence="9" id="KW-0175">Coiled coil</keyword>
<dbReference type="SUPFAM" id="SSF54897">
    <property type="entry name" value="Protease propeptides/inhibitors"/>
    <property type="match status" value="1"/>
</dbReference>
<feature type="binding site" evidence="8">
    <location>
        <position position="701"/>
    </location>
    <ligand>
        <name>Ca(2+)</name>
        <dbReference type="ChEBI" id="CHEBI:29108"/>
    </ligand>
</feature>
<dbReference type="InterPro" id="IPR015366">
    <property type="entry name" value="S53_propep"/>
</dbReference>
<feature type="region of interest" description="Disordered" evidence="10">
    <location>
        <begin position="1"/>
        <end position="32"/>
    </location>
</feature>
<dbReference type="PANTHER" id="PTHR14218">
    <property type="entry name" value="PROTEASE S8 TRIPEPTIDYL PEPTIDASE I CLN2"/>
    <property type="match status" value="1"/>
</dbReference>
<dbReference type="GO" id="GO:0005576">
    <property type="term" value="C:extracellular region"/>
    <property type="evidence" value="ECO:0007669"/>
    <property type="project" value="UniProtKB-SubCell"/>
</dbReference>
<feature type="compositionally biased region" description="Basic residues" evidence="10">
    <location>
        <begin position="281"/>
        <end position="293"/>
    </location>
</feature>
<feature type="active site" description="Charge relay system" evidence="8">
    <location>
        <position position="660"/>
    </location>
</feature>
<gene>
    <name evidence="12" type="primary">SED1</name>
    <name evidence="12" type="ORF">LTR36_000361</name>
</gene>
<keyword evidence="5 8" id="KW-0720">Serine protease</keyword>
<comment type="subcellular location">
    <subcellularLocation>
        <location evidence="1">Secreted</location>
        <location evidence="1">Extracellular space</location>
    </subcellularLocation>
</comment>
<evidence type="ECO:0000256" key="5">
    <source>
        <dbReference type="ARBA" id="ARBA00022825"/>
    </source>
</evidence>
<dbReference type="GO" id="GO:0046872">
    <property type="term" value="F:metal ion binding"/>
    <property type="evidence" value="ECO:0007669"/>
    <property type="project" value="UniProtKB-UniRule"/>
</dbReference>
<dbReference type="PROSITE" id="PS51695">
    <property type="entry name" value="SEDOLISIN"/>
    <property type="match status" value="1"/>
</dbReference>
<dbReference type="EMBL" id="JAVFHQ010000001">
    <property type="protein sequence ID" value="KAK4550782.1"/>
    <property type="molecule type" value="Genomic_DNA"/>
</dbReference>
<organism evidence="12 13">
    <name type="scientific">Oleoguttula mirabilis</name>
    <dbReference type="NCBI Taxonomy" id="1507867"/>
    <lineage>
        <taxon>Eukaryota</taxon>
        <taxon>Fungi</taxon>
        <taxon>Dikarya</taxon>
        <taxon>Ascomycota</taxon>
        <taxon>Pezizomycotina</taxon>
        <taxon>Dothideomycetes</taxon>
        <taxon>Dothideomycetidae</taxon>
        <taxon>Mycosphaerellales</taxon>
        <taxon>Teratosphaeriaceae</taxon>
        <taxon>Oleoguttula</taxon>
    </lineage>
</organism>
<dbReference type="CDD" id="cd11377">
    <property type="entry name" value="Pro-peptidase_S53"/>
    <property type="match status" value="1"/>
</dbReference>
<keyword evidence="7" id="KW-0865">Zymogen</keyword>
<feature type="active site" description="Charge relay system" evidence="8">
    <location>
        <position position="391"/>
    </location>
</feature>
<feature type="binding site" evidence="8">
    <location>
        <position position="720"/>
    </location>
    <ligand>
        <name>Ca(2+)</name>
        <dbReference type="ChEBI" id="CHEBI:29108"/>
    </ligand>
</feature>
<dbReference type="GO" id="GO:0004252">
    <property type="term" value="F:serine-type endopeptidase activity"/>
    <property type="evidence" value="ECO:0007669"/>
    <property type="project" value="UniProtKB-UniRule"/>
</dbReference>
<feature type="region of interest" description="Disordered" evidence="10">
    <location>
        <begin position="278"/>
        <end position="298"/>
    </location>
</feature>
<evidence type="ECO:0000256" key="1">
    <source>
        <dbReference type="ARBA" id="ARBA00004239"/>
    </source>
</evidence>
<comment type="caution">
    <text evidence="12">The sequence shown here is derived from an EMBL/GenBank/DDBJ whole genome shotgun (WGS) entry which is preliminary data.</text>
</comment>
<dbReference type="GO" id="GO:0008240">
    <property type="term" value="F:tripeptidyl-peptidase activity"/>
    <property type="evidence" value="ECO:0007669"/>
    <property type="project" value="TreeGrafter"/>
</dbReference>
<dbReference type="SMART" id="SM00944">
    <property type="entry name" value="Pro-kuma_activ"/>
    <property type="match status" value="1"/>
</dbReference>
<dbReference type="Pfam" id="PF09286">
    <property type="entry name" value="Pro-kuma_activ"/>
    <property type="match status" value="1"/>
</dbReference>
<dbReference type="PANTHER" id="PTHR14218:SF19">
    <property type="entry name" value="SERINE PROTEASE AORO, PUTATIVE (AFU_ORTHOLOGUE AFUA_6G10250)-RELATED"/>
    <property type="match status" value="1"/>
</dbReference>
<feature type="domain" description="Peptidase S53" evidence="11">
    <location>
        <begin position="315"/>
        <end position="723"/>
    </location>
</feature>
<protein>
    <submittedName>
        <fullName evidence="12">Tripeptidyl-peptidase sed1</fullName>
    </submittedName>
</protein>
<keyword evidence="13" id="KW-1185">Reference proteome</keyword>
<evidence type="ECO:0000256" key="7">
    <source>
        <dbReference type="ARBA" id="ARBA00023145"/>
    </source>
</evidence>
<evidence type="ECO:0000256" key="8">
    <source>
        <dbReference type="PROSITE-ProRule" id="PRU01032"/>
    </source>
</evidence>
<evidence type="ECO:0000313" key="12">
    <source>
        <dbReference type="EMBL" id="KAK4550782.1"/>
    </source>
</evidence>
<dbReference type="GO" id="GO:0006508">
    <property type="term" value="P:proteolysis"/>
    <property type="evidence" value="ECO:0007669"/>
    <property type="project" value="UniProtKB-KW"/>
</dbReference>
<accession>A0AAV9JYK5</accession>
<keyword evidence="2 8" id="KW-0645">Protease</keyword>
<dbReference type="AlphaFoldDB" id="A0AAV9JYK5"/>
<keyword evidence="6 8" id="KW-0106">Calcium</keyword>
<dbReference type="InterPro" id="IPR050819">
    <property type="entry name" value="Tripeptidyl-peptidase_I"/>
</dbReference>
<dbReference type="InterPro" id="IPR030400">
    <property type="entry name" value="Sedolisin_dom"/>
</dbReference>
<evidence type="ECO:0000256" key="10">
    <source>
        <dbReference type="SAM" id="MobiDB-lite"/>
    </source>
</evidence>
<feature type="coiled-coil region" evidence="9">
    <location>
        <begin position="44"/>
        <end position="90"/>
    </location>
</feature>
<sequence length="723" mass="78108">MSSNEAGRQPSAVERMKGTVKQPASAFTEGDSMHKQVWSAELSKAELEEVLKVAHIKLEAAVRRQIRALVKEAEKLKQKADQGLRVAEHQDFEDLKGDICAKVIERWMFEKRMDEMTGKPTWAKGDRVNGDVKLPMRIGLVQSNLDKGDDYLMEVSHPESAKYGKHYSVEEVTEIFAPAEDTVQSVRGWLQSAGIDAERISQSVNKQWLQFDAKTSEVEELLKSQYHFYEHGSLGSASIACDEYHVPAHIQKHVDYITPGIKLYATHTTKATPGEIEKRSSGFRKGRGRHPPPKKPMPTGIAAVADLGLAICDVAITPQCIMALYNITKGTLSAGTNQLGIFEDIGDVYSQTDLNDFFLTLTPYIPQGTHPKLDAIDGAIAPTSVASAGPESDLDFQISYPIIWPQNSVLYQTDDPVYEANYTYEGFLNNFLDAIDGSYCTYSAFNETGNSPLDPVYPDPAPGGYKGALQCGVYTATNVISISYGGEEADLPMSYQRRQCNEFMKLGMQGISICVSSGDSGVAGPAGDDNADGCLGPDGTIFSPQFPATCPYLTTLGATLLPPGGDVTKDQEVAVTRFPSGGGFSNIYPIPSYQASAVAGYFANHNPSYPYYSCTYNSSSCYTDGGIYNRDGRGYPDFSAVGDNVVIFNAGAPTLIGGTSASSPVFASILTRINEERIAAGKSTVGFVNPTLYANPGVLHDITVGNNSGCGTPGFYAATGWDP</sequence>
<evidence type="ECO:0000313" key="13">
    <source>
        <dbReference type="Proteomes" id="UP001324427"/>
    </source>
</evidence>
<feature type="binding site" evidence="8">
    <location>
        <position position="722"/>
    </location>
    <ligand>
        <name>Ca(2+)</name>
        <dbReference type="ChEBI" id="CHEBI:29108"/>
    </ligand>
</feature>
<dbReference type="Proteomes" id="UP001324427">
    <property type="component" value="Unassembled WGS sequence"/>
</dbReference>
<dbReference type="InterPro" id="IPR036852">
    <property type="entry name" value="Peptidase_S8/S53_dom_sf"/>
</dbReference>
<keyword evidence="4 8" id="KW-0378">Hydrolase</keyword>
<comment type="cofactor">
    <cofactor evidence="8">
        <name>Ca(2+)</name>
        <dbReference type="ChEBI" id="CHEBI:29108"/>
    </cofactor>
    <text evidence="8">Binds 1 Ca(2+) ion per subunit.</text>
</comment>
<evidence type="ECO:0000256" key="3">
    <source>
        <dbReference type="ARBA" id="ARBA00022723"/>
    </source>
</evidence>
<evidence type="ECO:0000256" key="2">
    <source>
        <dbReference type="ARBA" id="ARBA00022670"/>
    </source>
</evidence>
<keyword evidence="3 8" id="KW-0479">Metal-binding</keyword>
<dbReference type="CDD" id="cd04056">
    <property type="entry name" value="Peptidases_S53"/>
    <property type="match status" value="1"/>
</dbReference>
<evidence type="ECO:0000256" key="6">
    <source>
        <dbReference type="ARBA" id="ARBA00022837"/>
    </source>
</evidence>
<proteinExistence type="predicted"/>
<evidence type="ECO:0000256" key="9">
    <source>
        <dbReference type="SAM" id="Coils"/>
    </source>
</evidence>
<feature type="active site" description="Charge relay system" evidence="8">
    <location>
        <position position="395"/>
    </location>
</feature>
<reference evidence="12 13" key="1">
    <citation type="submission" date="2021-11" db="EMBL/GenBank/DDBJ databases">
        <title>Black yeast isolated from Biological Soil Crust.</title>
        <authorList>
            <person name="Kurbessoian T."/>
        </authorList>
    </citation>
    <scope>NUCLEOTIDE SEQUENCE [LARGE SCALE GENOMIC DNA]</scope>
    <source>
        <strain evidence="12 13">CCFEE 5522</strain>
    </source>
</reference>